<evidence type="ECO:0000313" key="3">
    <source>
        <dbReference type="Proteomes" id="UP001243009"/>
    </source>
</evidence>
<dbReference type="PANTHER" id="PTHR43194:SF5">
    <property type="entry name" value="PIMELOYL-[ACYL-CARRIER PROTEIN] METHYL ESTER ESTERASE"/>
    <property type="match status" value="1"/>
</dbReference>
<keyword evidence="3" id="KW-1185">Reference proteome</keyword>
<gene>
    <name evidence="2" type="ORF">Q7A36_09430</name>
</gene>
<dbReference type="Gene3D" id="3.40.50.1820">
    <property type="entry name" value="alpha/beta hydrolase"/>
    <property type="match status" value="1"/>
</dbReference>
<accession>A0ABT9DXD2</accession>
<sequence length="233" mass="24740">MPAISSLLILPGLLCDARLWRDQVAGLAGEAECLVAETTLDDSLAAMAARALAAAPPRFALCGLSMGGYLAFEILRQAPERVERLALLDTSARPDTPEQARRRRGLMALTRTGQFRGVTPRLLPQLVHPANLEGPVGQEVIAMAERVGKEAFLRQQAAILGRRDSRPDLPGIAVPTLVAVGEADALTPPALAEEIAAGIPDARYLAIPGCGHLPPMEAPAQVTDLLRDWLRGG</sequence>
<proteinExistence type="predicted"/>
<dbReference type="RefSeq" id="WP_305103432.1">
    <property type="nucleotide sequence ID" value="NZ_JAUTWS010000007.1"/>
</dbReference>
<organism evidence="2 3">
    <name type="scientific">Paracraurococcus lichenis</name>
    <dbReference type="NCBI Taxonomy" id="3064888"/>
    <lineage>
        <taxon>Bacteria</taxon>
        <taxon>Pseudomonadati</taxon>
        <taxon>Pseudomonadota</taxon>
        <taxon>Alphaproteobacteria</taxon>
        <taxon>Acetobacterales</taxon>
        <taxon>Roseomonadaceae</taxon>
        <taxon>Paracraurococcus</taxon>
    </lineage>
</organism>
<name>A0ABT9DXD2_9PROT</name>
<dbReference type="InterPro" id="IPR000073">
    <property type="entry name" value="AB_hydrolase_1"/>
</dbReference>
<comment type="caution">
    <text evidence="2">The sequence shown here is derived from an EMBL/GenBank/DDBJ whole genome shotgun (WGS) entry which is preliminary data.</text>
</comment>
<dbReference type="Proteomes" id="UP001243009">
    <property type="component" value="Unassembled WGS sequence"/>
</dbReference>
<evidence type="ECO:0000259" key="1">
    <source>
        <dbReference type="Pfam" id="PF00561"/>
    </source>
</evidence>
<dbReference type="PANTHER" id="PTHR43194">
    <property type="entry name" value="HYDROLASE ALPHA/BETA FOLD FAMILY"/>
    <property type="match status" value="1"/>
</dbReference>
<keyword evidence="2" id="KW-0378">Hydrolase</keyword>
<dbReference type="PRINTS" id="PR00111">
    <property type="entry name" value="ABHYDROLASE"/>
</dbReference>
<dbReference type="InterPro" id="IPR029058">
    <property type="entry name" value="AB_hydrolase_fold"/>
</dbReference>
<dbReference type="EMBL" id="JAUTWS010000007">
    <property type="protein sequence ID" value="MDO9708565.1"/>
    <property type="molecule type" value="Genomic_DNA"/>
</dbReference>
<evidence type="ECO:0000313" key="2">
    <source>
        <dbReference type="EMBL" id="MDO9708565.1"/>
    </source>
</evidence>
<dbReference type="InterPro" id="IPR050228">
    <property type="entry name" value="Carboxylesterase_BioH"/>
</dbReference>
<dbReference type="GO" id="GO:0016787">
    <property type="term" value="F:hydrolase activity"/>
    <property type="evidence" value="ECO:0007669"/>
    <property type="project" value="UniProtKB-KW"/>
</dbReference>
<feature type="domain" description="AB hydrolase-1" evidence="1">
    <location>
        <begin position="43"/>
        <end position="219"/>
    </location>
</feature>
<dbReference type="SUPFAM" id="SSF53474">
    <property type="entry name" value="alpha/beta-Hydrolases"/>
    <property type="match status" value="1"/>
</dbReference>
<dbReference type="Pfam" id="PF00561">
    <property type="entry name" value="Abhydrolase_1"/>
    <property type="match status" value="1"/>
</dbReference>
<protein>
    <submittedName>
        <fullName evidence="2">Alpha/beta fold hydrolase</fullName>
    </submittedName>
</protein>
<reference evidence="2 3" key="1">
    <citation type="submission" date="2023-08" db="EMBL/GenBank/DDBJ databases">
        <title>The draft genome sequence of Paracraurococcus sp. LOR1-02.</title>
        <authorList>
            <person name="Kingkaew E."/>
            <person name="Tanasupawat S."/>
        </authorList>
    </citation>
    <scope>NUCLEOTIDE SEQUENCE [LARGE SCALE GENOMIC DNA]</scope>
    <source>
        <strain evidence="2 3">LOR1-02</strain>
    </source>
</reference>